<reference evidence="10" key="2">
    <citation type="submission" date="2021-04" db="EMBL/GenBank/DDBJ databases">
        <authorList>
            <person name="Gilroy R."/>
        </authorList>
    </citation>
    <scope>NUCLEOTIDE SEQUENCE</scope>
    <source>
        <strain evidence="10">ChiHjej11B10-19426</strain>
    </source>
</reference>
<evidence type="ECO:0000313" key="11">
    <source>
        <dbReference type="Proteomes" id="UP000824014"/>
    </source>
</evidence>
<comment type="similarity">
    <text evidence="2">Belongs to the ABC-4 integral membrane protein family. LolC/E subfamily.</text>
</comment>
<dbReference type="Proteomes" id="UP000824014">
    <property type="component" value="Unassembled WGS sequence"/>
</dbReference>
<dbReference type="GO" id="GO:0044874">
    <property type="term" value="P:lipoprotein localization to outer membrane"/>
    <property type="evidence" value="ECO:0007669"/>
    <property type="project" value="TreeGrafter"/>
</dbReference>
<feature type="transmembrane region" description="Helical" evidence="7">
    <location>
        <begin position="24"/>
        <end position="50"/>
    </location>
</feature>
<dbReference type="InterPro" id="IPR003838">
    <property type="entry name" value="ABC3_permease_C"/>
</dbReference>
<evidence type="ECO:0000256" key="1">
    <source>
        <dbReference type="ARBA" id="ARBA00004651"/>
    </source>
</evidence>
<accession>A0A9D2DE14</accession>
<dbReference type="Pfam" id="PF02687">
    <property type="entry name" value="FtsX"/>
    <property type="match status" value="1"/>
</dbReference>
<evidence type="ECO:0000313" key="10">
    <source>
        <dbReference type="EMBL" id="HIZ15281.1"/>
    </source>
</evidence>
<feature type="transmembrane region" description="Helical" evidence="7">
    <location>
        <begin position="281"/>
        <end position="305"/>
    </location>
</feature>
<protein>
    <submittedName>
        <fullName evidence="10">ABC transporter permease</fullName>
    </submittedName>
</protein>
<evidence type="ECO:0000256" key="2">
    <source>
        <dbReference type="ARBA" id="ARBA00005236"/>
    </source>
</evidence>
<reference evidence="10" key="1">
    <citation type="journal article" date="2021" name="PeerJ">
        <title>Extensive microbial diversity within the chicken gut microbiome revealed by metagenomics and culture.</title>
        <authorList>
            <person name="Gilroy R."/>
            <person name="Ravi A."/>
            <person name="Getino M."/>
            <person name="Pursley I."/>
            <person name="Horton D.L."/>
            <person name="Alikhan N.F."/>
            <person name="Baker D."/>
            <person name="Gharbi K."/>
            <person name="Hall N."/>
            <person name="Watson M."/>
            <person name="Adriaenssens E.M."/>
            <person name="Foster-Nyarko E."/>
            <person name="Jarju S."/>
            <person name="Secka A."/>
            <person name="Antonio M."/>
            <person name="Oren A."/>
            <person name="Chaudhuri R.R."/>
            <person name="La Ragione R."/>
            <person name="Hildebrand F."/>
            <person name="Pallen M.J."/>
        </authorList>
    </citation>
    <scope>NUCLEOTIDE SEQUENCE</scope>
    <source>
        <strain evidence="10">ChiHjej11B10-19426</strain>
    </source>
</reference>
<evidence type="ECO:0000259" key="9">
    <source>
        <dbReference type="Pfam" id="PF12704"/>
    </source>
</evidence>
<dbReference type="PANTHER" id="PTHR30489:SF0">
    <property type="entry name" value="LIPOPROTEIN-RELEASING SYSTEM TRANSMEMBRANE PROTEIN LOLE"/>
    <property type="match status" value="1"/>
</dbReference>
<dbReference type="PANTHER" id="PTHR30489">
    <property type="entry name" value="LIPOPROTEIN-RELEASING SYSTEM TRANSMEMBRANE PROTEIN LOLE"/>
    <property type="match status" value="1"/>
</dbReference>
<evidence type="ECO:0000259" key="8">
    <source>
        <dbReference type="Pfam" id="PF02687"/>
    </source>
</evidence>
<dbReference type="InterPro" id="IPR025857">
    <property type="entry name" value="MacB_PCD"/>
</dbReference>
<keyword evidence="5 7" id="KW-1133">Transmembrane helix</keyword>
<feature type="domain" description="MacB-like periplasmic core" evidence="9">
    <location>
        <begin position="28"/>
        <end position="241"/>
    </location>
</feature>
<dbReference type="Pfam" id="PF12704">
    <property type="entry name" value="MacB_PCD"/>
    <property type="match status" value="1"/>
</dbReference>
<proteinExistence type="inferred from homology"/>
<evidence type="ECO:0000256" key="5">
    <source>
        <dbReference type="ARBA" id="ARBA00022989"/>
    </source>
</evidence>
<comment type="subcellular location">
    <subcellularLocation>
        <location evidence="1">Cell membrane</location>
        <topology evidence="1">Multi-pass membrane protein</topology>
    </subcellularLocation>
</comment>
<evidence type="ECO:0000256" key="6">
    <source>
        <dbReference type="ARBA" id="ARBA00023136"/>
    </source>
</evidence>
<feature type="transmembrane region" description="Helical" evidence="7">
    <location>
        <begin position="378"/>
        <end position="406"/>
    </location>
</feature>
<dbReference type="GO" id="GO:0098797">
    <property type="term" value="C:plasma membrane protein complex"/>
    <property type="evidence" value="ECO:0007669"/>
    <property type="project" value="TreeGrafter"/>
</dbReference>
<evidence type="ECO:0000256" key="4">
    <source>
        <dbReference type="ARBA" id="ARBA00022692"/>
    </source>
</evidence>
<evidence type="ECO:0000256" key="7">
    <source>
        <dbReference type="SAM" id="Phobius"/>
    </source>
</evidence>
<dbReference type="AlphaFoldDB" id="A0A9D2DE14"/>
<organism evidence="10 11">
    <name type="scientific">Candidatus Tidjanibacter faecipullorum</name>
    <dbReference type="NCBI Taxonomy" id="2838766"/>
    <lineage>
        <taxon>Bacteria</taxon>
        <taxon>Pseudomonadati</taxon>
        <taxon>Bacteroidota</taxon>
        <taxon>Bacteroidia</taxon>
        <taxon>Bacteroidales</taxon>
        <taxon>Rikenellaceae</taxon>
        <taxon>Tidjanibacter</taxon>
    </lineage>
</organism>
<name>A0A9D2DE14_9BACT</name>
<keyword evidence="3" id="KW-1003">Cell membrane</keyword>
<feature type="domain" description="ABC3 transporter permease C-terminal" evidence="8">
    <location>
        <begin position="283"/>
        <end position="404"/>
    </location>
</feature>
<gene>
    <name evidence="10" type="ORF">H9816_05165</name>
</gene>
<comment type="caution">
    <text evidence="10">The sequence shown here is derived from an EMBL/GenBank/DDBJ whole genome shotgun (WGS) entry which is preliminary data.</text>
</comment>
<keyword evidence="4 7" id="KW-0812">Transmembrane</keyword>
<feature type="transmembrane region" description="Helical" evidence="7">
    <location>
        <begin position="326"/>
        <end position="353"/>
    </location>
</feature>
<sequence>MSRIRTEFFIARRISSRTDGRSNVMVRIATLTVAVGMTVMILALAVVMGFKREITAKLVGFGAHVRIVSLYSQHSFETEPVRLDSALMADLAALPRCASVAPYALKGGMIKTPDAIQGVALKGLAAGCDTAFLHGSLLRGRLPQLGGTRTKELLISENIARMTGLDVGDRVEMLFVDTSRPVRRDRFKISGVYATGMDELDDAMTFTDIRNVQRLNGWEADQVSGYELMTTDFSRLDDFAQQAYDTVFAHADQTSDVLKVEDVVSLNPNTFDWLRAHNVNAAVIIVVMLLVAFLNMVSAMLIILLEKTSMIGMLKALGMRNRAIRTVFILRSFRIIATGMLWGNLIGLGLALLQQATGLVRLNSAGYILSHVPIALDWSWWCALNLGIPVVMLLLMGTPAQAVAAVKPEKTIRYQ</sequence>
<evidence type="ECO:0000256" key="3">
    <source>
        <dbReference type="ARBA" id="ARBA00022475"/>
    </source>
</evidence>
<keyword evidence="6 7" id="KW-0472">Membrane</keyword>
<dbReference type="EMBL" id="DXCC01000017">
    <property type="protein sequence ID" value="HIZ15281.1"/>
    <property type="molecule type" value="Genomic_DNA"/>
</dbReference>
<dbReference type="InterPro" id="IPR051447">
    <property type="entry name" value="Lipoprotein-release_system"/>
</dbReference>